<gene>
    <name evidence="2" type="ORF">GSI_10363</name>
</gene>
<sequence>MYQPDGFEEKTLQWVWRLRKALYGLKQAGWCWHEKLHEVLNQLGFDVWVYLCNGVQLIIPVFIDNITIAGKDKAVIQRVKDNLHKHFKLWDLGPTSWLLGVKIERDRSKHSLSISQCQYAFDILER</sequence>
<dbReference type="SUPFAM" id="SSF56672">
    <property type="entry name" value="DNA/RNA polymerases"/>
    <property type="match status" value="1"/>
</dbReference>
<evidence type="ECO:0000313" key="3">
    <source>
        <dbReference type="Proteomes" id="UP000230002"/>
    </source>
</evidence>
<comment type="caution">
    <text evidence="2">The sequence shown here is derived from an EMBL/GenBank/DDBJ whole genome shotgun (WGS) entry which is preliminary data.</text>
</comment>
<keyword evidence="3" id="KW-1185">Reference proteome</keyword>
<dbReference type="Pfam" id="PF07727">
    <property type="entry name" value="RVT_2"/>
    <property type="match status" value="1"/>
</dbReference>
<accession>A0A2G8S0C3</accession>
<feature type="domain" description="Reverse transcriptase Ty1/copia-type" evidence="1">
    <location>
        <begin position="1"/>
        <end position="125"/>
    </location>
</feature>
<dbReference type="InterPro" id="IPR043502">
    <property type="entry name" value="DNA/RNA_pol_sf"/>
</dbReference>
<dbReference type="STRING" id="1077348.A0A2G8S0C3"/>
<evidence type="ECO:0000259" key="1">
    <source>
        <dbReference type="Pfam" id="PF07727"/>
    </source>
</evidence>
<protein>
    <recommendedName>
        <fullName evidence="1">Reverse transcriptase Ty1/copia-type domain-containing protein</fullName>
    </recommendedName>
</protein>
<dbReference type="EMBL" id="AYKW01000034">
    <property type="protein sequence ID" value="PIL27219.1"/>
    <property type="molecule type" value="Genomic_DNA"/>
</dbReference>
<evidence type="ECO:0000313" key="2">
    <source>
        <dbReference type="EMBL" id="PIL27219.1"/>
    </source>
</evidence>
<dbReference type="OrthoDB" id="2796844at2759"/>
<proteinExistence type="predicted"/>
<dbReference type="InterPro" id="IPR013103">
    <property type="entry name" value="RVT_2"/>
</dbReference>
<name>A0A2G8S0C3_9APHY</name>
<dbReference type="AlphaFoldDB" id="A0A2G8S0C3"/>
<organism evidence="2 3">
    <name type="scientific">Ganoderma sinense ZZ0214-1</name>
    <dbReference type="NCBI Taxonomy" id="1077348"/>
    <lineage>
        <taxon>Eukaryota</taxon>
        <taxon>Fungi</taxon>
        <taxon>Dikarya</taxon>
        <taxon>Basidiomycota</taxon>
        <taxon>Agaricomycotina</taxon>
        <taxon>Agaricomycetes</taxon>
        <taxon>Polyporales</taxon>
        <taxon>Polyporaceae</taxon>
        <taxon>Ganoderma</taxon>
    </lineage>
</organism>
<reference evidence="2 3" key="1">
    <citation type="journal article" date="2015" name="Sci. Rep.">
        <title>Chromosome-level genome map provides insights into diverse defense mechanisms in the medicinal fungus Ganoderma sinense.</title>
        <authorList>
            <person name="Zhu Y."/>
            <person name="Xu J."/>
            <person name="Sun C."/>
            <person name="Zhou S."/>
            <person name="Xu H."/>
            <person name="Nelson D.R."/>
            <person name="Qian J."/>
            <person name="Song J."/>
            <person name="Luo H."/>
            <person name="Xiang L."/>
            <person name="Li Y."/>
            <person name="Xu Z."/>
            <person name="Ji A."/>
            <person name="Wang L."/>
            <person name="Lu S."/>
            <person name="Hayward A."/>
            <person name="Sun W."/>
            <person name="Li X."/>
            <person name="Schwartz D.C."/>
            <person name="Wang Y."/>
            <person name="Chen S."/>
        </authorList>
    </citation>
    <scope>NUCLEOTIDE SEQUENCE [LARGE SCALE GENOMIC DNA]</scope>
    <source>
        <strain evidence="2 3">ZZ0214-1</strain>
    </source>
</reference>
<dbReference type="Proteomes" id="UP000230002">
    <property type="component" value="Unassembled WGS sequence"/>
</dbReference>